<protein>
    <submittedName>
        <fullName evidence="2">Uncharacterized protein</fullName>
    </submittedName>
</protein>
<name>A0AAE1AX77_9GAST</name>
<feature type="region of interest" description="Disordered" evidence="1">
    <location>
        <begin position="141"/>
        <end position="166"/>
    </location>
</feature>
<evidence type="ECO:0000256" key="1">
    <source>
        <dbReference type="SAM" id="MobiDB-lite"/>
    </source>
</evidence>
<dbReference type="EMBL" id="JAWDGP010001021">
    <property type="protein sequence ID" value="KAK3795663.1"/>
    <property type="molecule type" value="Genomic_DNA"/>
</dbReference>
<proteinExistence type="predicted"/>
<keyword evidence="3" id="KW-1185">Reference proteome</keyword>
<dbReference type="Proteomes" id="UP001283361">
    <property type="component" value="Unassembled WGS sequence"/>
</dbReference>
<accession>A0AAE1AX77</accession>
<evidence type="ECO:0000313" key="2">
    <source>
        <dbReference type="EMBL" id="KAK3795663.1"/>
    </source>
</evidence>
<reference evidence="2" key="1">
    <citation type="journal article" date="2023" name="G3 (Bethesda)">
        <title>A reference genome for the long-term kleptoplast-retaining sea slug Elysia crispata morphotype clarki.</title>
        <authorList>
            <person name="Eastman K.E."/>
            <person name="Pendleton A.L."/>
            <person name="Shaikh M.A."/>
            <person name="Suttiyut T."/>
            <person name="Ogas R."/>
            <person name="Tomko P."/>
            <person name="Gavelis G."/>
            <person name="Widhalm J.R."/>
            <person name="Wisecaver J.H."/>
        </authorList>
    </citation>
    <scope>NUCLEOTIDE SEQUENCE</scope>
    <source>
        <strain evidence="2">ECLA1</strain>
    </source>
</reference>
<evidence type="ECO:0000313" key="3">
    <source>
        <dbReference type="Proteomes" id="UP001283361"/>
    </source>
</evidence>
<comment type="caution">
    <text evidence="2">The sequence shown here is derived from an EMBL/GenBank/DDBJ whole genome shotgun (WGS) entry which is preliminary data.</text>
</comment>
<dbReference type="AlphaFoldDB" id="A0AAE1AX77"/>
<sequence>MEREMALAEKTQIDSYTIDTQKLDLDKMVASEKRLLTQMKFDEMQMTNTKNLYDMQQAMARMTMGKKYTFVFNKHGTTLTMSNEPCDVYNRQKFDRIWVTDDNYDATTPFTEKARHLMSLNVLTNPEDFRDYIYKLTKSTAGRSGGANSARHETADPQKPWQNVWC</sequence>
<organism evidence="2 3">
    <name type="scientific">Elysia crispata</name>
    <name type="common">lettuce slug</name>
    <dbReference type="NCBI Taxonomy" id="231223"/>
    <lineage>
        <taxon>Eukaryota</taxon>
        <taxon>Metazoa</taxon>
        <taxon>Spiralia</taxon>
        <taxon>Lophotrochozoa</taxon>
        <taxon>Mollusca</taxon>
        <taxon>Gastropoda</taxon>
        <taxon>Heterobranchia</taxon>
        <taxon>Euthyneura</taxon>
        <taxon>Panpulmonata</taxon>
        <taxon>Sacoglossa</taxon>
        <taxon>Placobranchoidea</taxon>
        <taxon>Plakobranchidae</taxon>
        <taxon>Elysia</taxon>
    </lineage>
</organism>
<gene>
    <name evidence="2" type="ORF">RRG08_043893</name>
</gene>